<reference evidence="1 2" key="1">
    <citation type="submission" date="2019-08" db="EMBL/GenBank/DDBJ databases">
        <authorList>
            <person name="Grouzdev D."/>
            <person name="Tikhonova E."/>
            <person name="Kravchenko I."/>
        </authorList>
    </citation>
    <scope>NUCLEOTIDE SEQUENCE [LARGE SCALE GENOMIC DNA]</scope>
    <source>
        <strain evidence="1 2">59b</strain>
    </source>
</reference>
<keyword evidence="1" id="KW-0489">Methyltransferase</keyword>
<dbReference type="RefSeq" id="WP_149233480.1">
    <property type="nucleotide sequence ID" value="NZ_JALJXJ010000016.1"/>
</dbReference>
<dbReference type="Gene3D" id="3.40.50.150">
    <property type="entry name" value="Vaccinia Virus protein VP39"/>
    <property type="match status" value="1"/>
</dbReference>
<protein>
    <submittedName>
        <fullName evidence="1">Class I SAM-dependent methyltransferase</fullName>
    </submittedName>
</protein>
<organism evidence="1 2">
    <name type="scientific">Azospirillum lipoferum</name>
    <dbReference type="NCBI Taxonomy" id="193"/>
    <lineage>
        <taxon>Bacteria</taxon>
        <taxon>Pseudomonadati</taxon>
        <taxon>Pseudomonadota</taxon>
        <taxon>Alphaproteobacteria</taxon>
        <taxon>Rhodospirillales</taxon>
        <taxon>Azospirillaceae</taxon>
        <taxon>Azospirillum</taxon>
    </lineage>
</organism>
<dbReference type="SUPFAM" id="SSF53335">
    <property type="entry name" value="S-adenosyl-L-methionine-dependent methyltransferases"/>
    <property type="match status" value="1"/>
</dbReference>
<keyword evidence="2" id="KW-1185">Reference proteome</keyword>
<dbReference type="InterPro" id="IPR011990">
    <property type="entry name" value="TPR-like_helical_dom_sf"/>
</dbReference>
<evidence type="ECO:0000313" key="2">
    <source>
        <dbReference type="Proteomes" id="UP000324927"/>
    </source>
</evidence>
<dbReference type="GO" id="GO:0008168">
    <property type="term" value="F:methyltransferase activity"/>
    <property type="evidence" value="ECO:0007669"/>
    <property type="project" value="UniProtKB-KW"/>
</dbReference>
<gene>
    <name evidence="1" type="ORF">FZ942_23345</name>
</gene>
<name>A0A5A9GHK1_AZOLI</name>
<dbReference type="OrthoDB" id="659616at2"/>
<comment type="caution">
    <text evidence="1">The sequence shown here is derived from an EMBL/GenBank/DDBJ whole genome shotgun (WGS) entry which is preliminary data.</text>
</comment>
<accession>A0A5A9GHK1</accession>
<evidence type="ECO:0000313" key="1">
    <source>
        <dbReference type="EMBL" id="KAA0593816.1"/>
    </source>
</evidence>
<dbReference type="EMBL" id="VTTN01000010">
    <property type="protein sequence ID" value="KAA0593816.1"/>
    <property type="molecule type" value="Genomic_DNA"/>
</dbReference>
<proteinExistence type="predicted"/>
<dbReference type="GO" id="GO:0032259">
    <property type="term" value="P:methylation"/>
    <property type="evidence" value="ECO:0007669"/>
    <property type="project" value="UniProtKB-KW"/>
</dbReference>
<dbReference type="Proteomes" id="UP000324927">
    <property type="component" value="Unassembled WGS sequence"/>
</dbReference>
<sequence length="375" mass="42895">MTSISVPEAVEMALNFIRSGNLGEANNLCDQVLKVAPSYPGGHLLASLLAMTKEDYGKSIEHSEIFLSNSFKDYGIDRNICRYFEDNGKEDSALNAACMAFERTFSPHVKMAFGSKKDFSIADIIKNNRKILQSIPRWIEDDVYNNSVMNYGLPQFARPKIDLNVGYYPIYADLIVYMSKFLDNSIRYLEIGVSVGKTFYLMLENFKESKLTAFDIEDINPTLSARMSFVEEKKFSRNENSLRKADFSEKEFRKHDKNNIVNYIAGDVLDRFSWERLQGKKYNLIFSDAMHTAEAINFEMDMLIGLDLIDDREFIVVWDDLESPAMTEAFKQISGRLADTYNLPSSAIFTVDCGGWLGRNEHLHKVGVVVKPRRR</sequence>
<dbReference type="SUPFAM" id="SSF48452">
    <property type="entry name" value="TPR-like"/>
    <property type="match status" value="1"/>
</dbReference>
<keyword evidence="1" id="KW-0808">Transferase</keyword>
<dbReference type="AlphaFoldDB" id="A0A5A9GHK1"/>
<dbReference type="InterPro" id="IPR029063">
    <property type="entry name" value="SAM-dependent_MTases_sf"/>
</dbReference>